<evidence type="ECO:0000256" key="1">
    <source>
        <dbReference type="SAM" id="MobiDB-lite"/>
    </source>
</evidence>
<dbReference type="Proteomes" id="UP000275078">
    <property type="component" value="Unassembled WGS sequence"/>
</dbReference>
<gene>
    <name evidence="2" type="ORF">BJ508DRAFT_12824</name>
</gene>
<reference evidence="2 3" key="1">
    <citation type="journal article" date="2018" name="Nat. Ecol. Evol.">
        <title>Pezizomycetes genomes reveal the molecular basis of ectomycorrhizal truffle lifestyle.</title>
        <authorList>
            <person name="Murat C."/>
            <person name="Payen T."/>
            <person name="Noel B."/>
            <person name="Kuo A."/>
            <person name="Morin E."/>
            <person name="Chen J."/>
            <person name="Kohler A."/>
            <person name="Krizsan K."/>
            <person name="Balestrini R."/>
            <person name="Da Silva C."/>
            <person name="Montanini B."/>
            <person name="Hainaut M."/>
            <person name="Levati E."/>
            <person name="Barry K.W."/>
            <person name="Belfiori B."/>
            <person name="Cichocki N."/>
            <person name="Clum A."/>
            <person name="Dockter R.B."/>
            <person name="Fauchery L."/>
            <person name="Guy J."/>
            <person name="Iotti M."/>
            <person name="Le Tacon F."/>
            <person name="Lindquist E.A."/>
            <person name="Lipzen A."/>
            <person name="Malagnac F."/>
            <person name="Mello A."/>
            <person name="Molinier V."/>
            <person name="Miyauchi S."/>
            <person name="Poulain J."/>
            <person name="Riccioni C."/>
            <person name="Rubini A."/>
            <person name="Sitrit Y."/>
            <person name="Splivallo R."/>
            <person name="Traeger S."/>
            <person name="Wang M."/>
            <person name="Zifcakova L."/>
            <person name="Wipf D."/>
            <person name="Zambonelli A."/>
            <person name="Paolocci F."/>
            <person name="Nowrousian M."/>
            <person name="Ottonello S."/>
            <person name="Baldrian P."/>
            <person name="Spatafora J.W."/>
            <person name="Henrissat B."/>
            <person name="Nagy L.G."/>
            <person name="Aury J.M."/>
            <person name="Wincker P."/>
            <person name="Grigoriev I.V."/>
            <person name="Bonfante P."/>
            <person name="Martin F.M."/>
        </authorList>
    </citation>
    <scope>NUCLEOTIDE SEQUENCE [LARGE SCALE GENOMIC DNA]</scope>
    <source>
        <strain evidence="2 3">RN42</strain>
    </source>
</reference>
<sequence>MASGETKPHELVDLSPSDPPPQNNPIFPTKAGSSKPTAVHIDRIDVQTPYHASPQQPTLSTEAHQKLRAVLGDHILSNTVSEHLRKDANEARSQTANQEENYYMITFYQEYMCGNKSRLMRDLEEVRVATHGESDIEIIMTSKSGDIYRTYRSSTRAIDPLYVVPSYNPMVAPFDPSNAKAFIDEIHSFLVNYERACLCLKNVLSGAGTQVLLDDAPDGIPRDVLRTLSNLAEASDKILKDITDLGIAVKVVKERMEQEVLGVLFSHKDGASWQDVDAVKERLKGLAQRVDRMEGRINFELVQRANALIQRVSERENGAFRLRRTVIMGAHAKTIACGDRLRIYSLSMRRSNQDSWLPV</sequence>
<accession>A0A3N4IG04</accession>
<protein>
    <submittedName>
        <fullName evidence="2">Uncharacterized protein</fullName>
    </submittedName>
</protein>
<dbReference type="AlphaFoldDB" id="A0A3N4IG04"/>
<name>A0A3N4IG04_ASCIM</name>
<dbReference type="EMBL" id="ML119655">
    <property type="protein sequence ID" value="RPA85082.1"/>
    <property type="molecule type" value="Genomic_DNA"/>
</dbReference>
<feature type="compositionally biased region" description="Basic and acidic residues" evidence="1">
    <location>
        <begin position="1"/>
        <end position="12"/>
    </location>
</feature>
<proteinExistence type="predicted"/>
<organism evidence="2 3">
    <name type="scientific">Ascobolus immersus RN42</name>
    <dbReference type="NCBI Taxonomy" id="1160509"/>
    <lineage>
        <taxon>Eukaryota</taxon>
        <taxon>Fungi</taxon>
        <taxon>Dikarya</taxon>
        <taxon>Ascomycota</taxon>
        <taxon>Pezizomycotina</taxon>
        <taxon>Pezizomycetes</taxon>
        <taxon>Pezizales</taxon>
        <taxon>Ascobolaceae</taxon>
        <taxon>Ascobolus</taxon>
    </lineage>
</organism>
<keyword evidence="3" id="KW-1185">Reference proteome</keyword>
<evidence type="ECO:0000313" key="3">
    <source>
        <dbReference type="Proteomes" id="UP000275078"/>
    </source>
</evidence>
<evidence type="ECO:0000313" key="2">
    <source>
        <dbReference type="EMBL" id="RPA85082.1"/>
    </source>
</evidence>
<feature type="region of interest" description="Disordered" evidence="1">
    <location>
        <begin position="1"/>
        <end position="37"/>
    </location>
</feature>